<dbReference type="PANTHER" id="PTHR33269:SF17">
    <property type="entry name" value="NADH-UBIQUINONE OXIDOREDUCTASE CHAIN 6"/>
    <property type="match status" value="1"/>
</dbReference>
<gene>
    <name evidence="3" type="ORF">SAMN05421640_1386</name>
</gene>
<dbReference type="EMBL" id="FZPD01000002">
    <property type="protein sequence ID" value="SNS82272.1"/>
    <property type="molecule type" value="Genomic_DNA"/>
</dbReference>
<keyword evidence="2" id="KW-1003">Cell membrane</keyword>
<feature type="transmembrane region" description="Helical" evidence="2">
    <location>
        <begin position="29"/>
        <end position="47"/>
    </location>
</feature>
<dbReference type="PANTHER" id="PTHR33269">
    <property type="entry name" value="NADH-UBIQUINONE OXIDOREDUCTASE CHAIN 6"/>
    <property type="match status" value="1"/>
</dbReference>
<dbReference type="Gene3D" id="1.20.120.1200">
    <property type="entry name" value="NADH-ubiquinone/plastoquinone oxidoreductase chain 6, subunit NuoJ"/>
    <property type="match status" value="1"/>
</dbReference>
<feature type="transmembrane region" description="Helical" evidence="2">
    <location>
        <begin position="53"/>
        <end position="74"/>
    </location>
</feature>
<dbReference type="EC" id="7.1.1.-" evidence="2"/>
<accession>A0A239HLT7</accession>
<dbReference type="OrthoDB" id="981464at2"/>
<comment type="subcellular location">
    <subcellularLocation>
        <location evidence="2">Cell membrane</location>
        <topology evidence="2">Multi-pass membrane protein</topology>
    </subcellularLocation>
</comment>
<dbReference type="GO" id="GO:0008137">
    <property type="term" value="F:NADH dehydrogenase (ubiquinone) activity"/>
    <property type="evidence" value="ECO:0007669"/>
    <property type="project" value="UniProtKB-UniRule"/>
</dbReference>
<sequence>MIITVQIFLLMMVLAGVGIILFTRNIVHAAYALCLTLLGIAGVYVLVMSELLAVVQIMLYAGGVVILLAFGVMMTNRLRGEKVLSGSNNKWIGRIISVGVFAGLCYLISISPFQTTSVEKNEDQIAQIGVSFLTDHIVAFELIAFVLLVALVGAAYLAKNAADE</sequence>
<evidence type="ECO:0000256" key="2">
    <source>
        <dbReference type="RuleBase" id="RU004429"/>
    </source>
</evidence>
<dbReference type="InterPro" id="IPR001457">
    <property type="entry name" value="NADH_UbQ/plastoQ_OxRdtase_su6"/>
</dbReference>
<comment type="function">
    <text evidence="2">NDH-1 shuttles electrons from NADH, via FMN and iron-sulfur (Fe-S) centers, to quinones in the respiratory chain. Couples the redox reaction to proton translocation (for every two electrons transferred, four hydrogen ions are translocated across the cytoplasmic membrane), and thus conserves the redox energy in a proton gradient.</text>
</comment>
<dbReference type="Proteomes" id="UP000198393">
    <property type="component" value="Unassembled WGS sequence"/>
</dbReference>
<feature type="transmembrane region" description="Helical" evidence="2">
    <location>
        <begin position="95"/>
        <end position="113"/>
    </location>
</feature>
<reference evidence="3 4" key="1">
    <citation type="submission" date="2017-06" db="EMBL/GenBank/DDBJ databases">
        <authorList>
            <person name="Kim H.J."/>
            <person name="Triplett B.A."/>
        </authorList>
    </citation>
    <scope>NUCLEOTIDE SEQUENCE [LARGE SCALE GENOMIC DNA]</scope>
    <source>
        <strain evidence="3 4">DSM 19307</strain>
    </source>
</reference>
<dbReference type="Pfam" id="PF00499">
    <property type="entry name" value="Oxidored_q3"/>
    <property type="match status" value="1"/>
</dbReference>
<keyword evidence="2" id="KW-0812">Transmembrane</keyword>
<comment type="similarity">
    <text evidence="1 2">Belongs to the complex I subunit 6 family.</text>
</comment>
<evidence type="ECO:0000313" key="3">
    <source>
        <dbReference type="EMBL" id="SNS82272.1"/>
    </source>
</evidence>
<dbReference type="RefSeq" id="WP_089356124.1">
    <property type="nucleotide sequence ID" value="NZ_FZPD01000002.1"/>
</dbReference>
<evidence type="ECO:0000256" key="1">
    <source>
        <dbReference type="ARBA" id="ARBA00005698"/>
    </source>
</evidence>
<protein>
    <recommendedName>
        <fullName evidence="2">NADH-quinone oxidoreductase subunit J</fullName>
        <ecNumber evidence="2">7.1.1.-</ecNumber>
    </recommendedName>
</protein>
<proteinExistence type="inferred from homology"/>
<keyword evidence="2" id="KW-1133">Transmembrane helix</keyword>
<keyword evidence="4" id="KW-1185">Reference proteome</keyword>
<feature type="transmembrane region" description="Helical" evidence="2">
    <location>
        <begin position="137"/>
        <end position="158"/>
    </location>
</feature>
<evidence type="ECO:0000313" key="4">
    <source>
        <dbReference type="Proteomes" id="UP000198393"/>
    </source>
</evidence>
<keyword evidence="2" id="KW-0520">NAD</keyword>
<dbReference type="InterPro" id="IPR042106">
    <property type="entry name" value="Nuo/plastoQ_OxRdtase_6_NuoJ"/>
</dbReference>
<dbReference type="AlphaFoldDB" id="A0A239HLT7"/>
<feature type="transmembrane region" description="Helical" evidence="2">
    <location>
        <begin position="6"/>
        <end position="22"/>
    </location>
</feature>
<comment type="catalytic activity">
    <reaction evidence="2">
        <text>a quinone + NADH + 5 H(+)(in) = a quinol + NAD(+) + 4 H(+)(out)</text>
        <dbReference type="Rhea" id="RHEA:57888"/>
        <dbReference type="ChEBI" id="CHEBI:15378"/>
        <dbReference type="ChEBI" id="CHEBI:24646"/>
        <dbReference type="ChEBI" id="CHEBI:57540"/>
        <dbReference type="ChEBI" id="CHEBI:57945"/>
        <dbReference type="ChEBI" id="CHEBI:132124"/>
    </reaction>
</comment>
<keyword evidence="2" id="KW-0472">Membrane</keyword>
<keyword evidence="2" id="KW-0874">Quinone</keyword>
<dbReference type="GO" id="GO:0005886">
    <property type="term" value="C:plasma membrane"/>
    <property type="evidence" value="ECO:0007669"/>
    <property type="project" value="UniProtKB-SubCell"/>
</dbReference>
<organism evidence="3 4">
    <name type="scientific">Ekhidna lutea</name>
    <dbReference type="NCBI Taxonomy" id="447679"/>
    <lineage>
        <taxon>Bacteria</taxon>
        <taxon>Pseudomonadati</taxon>
        <taxon>Bacteroidota</taxon>
        <taxon>Cytophagia</taxon>
        <taxon>Cytophagales</taxon>
        <taxon>Reichenbachiellaceae</taxon>
        <taxon>Ekhidna</taxon>
    </lineage>
</organism>
<dbReference type="GO" id="GO:0048038">
    <property type="term" value="F:quinone binding"/>
    <property type="evidence" value="ECO:0007669"/>
    <property type="project" value="UniProtKB-UniRule"/>
</dbReference>
<name>A0A239HLT7_EKHLU</name>